<protein>
    <submittedName>
        <fullName evidence="2">Uncharacterized protein</fullName>
    </submittedName>
</protein>
<dbReference type="PANTHER" id="PTHR42037">
    <property type="match status" value="1"/>
</dbReference>
<keyword evidence="3" id="KW-1185">Reference proteome</keyword>
<feature type="region of interest" description="Disordered" evidence="1">
    <location>
        <begin position="500"/>
        <end position="522"/>
    </location>
</feature>
<evidence type="ECO:0000313" key="2">
    <source>
        <dbReference type="EMBL" id="PMD37862.1"/>
    </source>
</evidence>
<gene>
    <name evidence="2" type="ORF">L207DRAFT_530822</name>
</gene>
<proteinExistence type="predicted"/>
<accession>A0A2J6RH62</accession>
<dbReference type="PANTHER" id="PTHR42037:SF1">
    <property type="match status" value="1"/>
</dbReference>
<dbReference type="InterPro" id="IPR027796">
    <property type="entry name" value="OTT_1508_deam-like"/>
</dbReference>
<dbReference type="EMBL" id="KZ613948">
    <property type="protein sequence ID" value="PMD37862.1"/>
    <property type="molecule type" value="Genomic_DNA"/>
</dbReference>
<dbReference type="Pfam" id="PF14441">
    <property type="entry name" value="OTT_1508_deam"/>
    <property type="match status" value="1"/>
</dbReference>
<evidence type="ECO:0000256" key="1">
    <source>
        <dbReference type="SAM" id="MobiDB-lite"/>
    </source>
</evidence>
<organism evidence="2 3">
    <name type="scientific">Hyaloscypha variabilis (strain UAMH 11265 / GT02V1 / F)</name>
    <name type="common">Meliniomyces variabilis</name>
    <dbReference type="NCBI Taxonomy" id="1149755"/>
    <lineage>
        <taxon>Eukaryota</taxon>
        <taxon>Fungi</taxon>
        <taxon>Dikarya</taxon>
        <taxon>Ascomycota</taxon>
        <taxon>Pezizomycotina</taxon>
        <taxon>Leotiomycetes</taxon>
        <taxon>Helotiales</taxon>
        <taxon>Hyaloscyphaceae</taxon>
        <taxon>Hyaloscypha</taxon>
        <taxon>Hyaloscypha variabilis</taxon>
    </lineage>
</organism>
<reference evidence="2 3" key="1">
    <citation type="submission" date="2016-04" db="EMBL/GenBank/DDBJ databases">
        <title>A degradative enzymes factory behind the ericoid mycorrhizal symbiosis.</title>
        <authorList>
            <consortium name="DOE Joint Genome Institute"/>
            <person name="Martino E."/>
            <person name="Morin E."/>
            <person name="Grelet G."/>
            <person name="Kuo A."/>
            <person name="Kohler A."/>
            <person name="Daghino S."/>
            <person name="Barry K."/>
            <person name="Choi C."/>
            <person name="Cichocki N."/>
            <person name="Clum A."/>
            <person name="Copeland A."/>
            <person name="Hainaut M."/>
            <person name="Haridas S."/>
            <person name="Labutti K."/>
            <person name="Lindquist E."/>
            <person name="Lipzen A."/>
            <person name="Khouja H.-R."/>
            <person name="Murat C."/>
            <person name="Ohm R."/>
            <person name="Olson A."/>
            <person name="Spatafora J."/>
            <person name="Veneault-Fourrey C."/>
            <person name="Henrissat B."/>
            <person name="Grigoriev I."/>
            <person name="Martin F."/>
            <person name="Perotto S."/>
        </authorList>
    </citation>
    <scope>NUCLEOTIDE SEQUENCE [LARGE SCALE GENOMIC DNA]</scope>
    <source>
        <strain evidence="2 3">F</strain>
    </source>
</reference>
<evidence type="ECO:0000313" key="3">
    <source>
        <dbReference type="Proteomes" id="UP000235786"/>
    </source>
</evidence>
<dbReference type="AlphaFoldDB" id="A0A2J6RH62"/>
<sequence>MNANPRVSVQLPYSLANKFYGPIILLSALNGACIDSRPVKFPDLSFQTEQSPEHAFHNFVNKLAQLCDIERGGKTITALAVLQYPDHIQYRFTSNQRESEELDCTKEFITSLLLALGKAEGSDFQALASSILRKSLSFTRPRVEPYVKALKKEVTSCIGACGTENTHEARLILGKLQELQAKLLFCNAAELNDHDFSQNCESLLEFIDGLYKSDIEPLIRSRAREGRMNKSECWSELRHMGGRLLSYEQAVKTLVSTRKLWPELFEDYQVCSIASSIPGRYIFLGKNSPEKMSADHIIRHMTSDEGKLAEYRAHAQELQNCGLDKSIRNKISREKFLPIVHAEVLLLDWLESNGGTHPSRFFNGYKYIGCSKPTCRLCEQFFTVHASGVKVRSSHRNLYQNWRMPDVYEDQGPEAVKDRKELIDKILQLVRKDTFRVLVERVPEGKRHDSNTDPTYPIGSISSRKTKAGEYLEASLKRLNLDSLDYGAFSRLKTSDSFNKSKEFISESGDDDDDDDNGGVKI</sequence>
<name>A0A2J6RH62_HYAVF</name>
<feature type="compositionally biased region" description="Acidic residues" evidence="1">
    <location>
        <begin position="508"/>
        <end position="522"/>
    </location>
</feature>
<dbReference type="STRING" id="1149755.A0A2J6RH62"/>
<dbReference type="Proteomes" id="UP000235786">
    <property type="component" value="Unassembled WGS sequence"/>
</dbReference>
<dbReference type="OrthoDB" id="3251507at2759"/>